<dbReference type="NCBIfam" id="NF008868">
    <property type="entry name" value="PRK11903.1"/>
    <property type="match status" value="1"/>
</dbReference>
<dbReference type="CDD" id="cd07128">
    <property type="entry name" value="ALDH_MaoC-N"/>
    <property type="match status" value="1"/>
</dbReference>
<accession>A0A974PTU8</accession>
<evidence type="ECO:0000259" key="2">
    <source>
        <dbReference type="Pfam" id="PF00171"/>
    </source>
</evidence>
<dbReference type="Proteomes" id="UP000596427">
    <property type="component" value="Chromosome"/>
</dbReference>
<evidence type="ECO:0000256" key="1">
    <source>
        <dbReference type="ARBA" id="ARBA00023002"/>
    </source>
</evidence>
<dbReference type="EMBL" id="CP063362">
    <property type="protein sequence ID" value="QRG09366.1"/>
    <property type="molecule type" value="Genomic_DNA"/>
</dbReference>
<proteinExistence type="predicted"/>
<organism evidence="4 5">
    <name type="scientific">Xanthobacter dioxanivorans</name>
    <dbReference type="NCBI Taxonomy" id="2528964"/>
    <lineage>
        <taxon>Bacteria</taxon>
        <taxon>Pseudomonadati</taxon>
        <taxon>Pseudomonadota</taxon>
        <taxon>Alphaproteobacteria</taxon>
        <taxon>Hyphomicrobiales</taxon>
        <taxon>Xanthobacteraceae</taxon>
        <taxon>Xanthobacter</taxon>
    </lineage>
</organism>
<dbReference type="RefSeq" id="WP_203196287.1">
    <property type="nucleotide sequence ID" value="NZ_CP063362.1"/>
</dbReference>
<dbReference type="InterPro" id="IPR016161">
    <property type="entry name" value="Ald_DH/histidinol_DH"/>
</dbReference>
<dbReference type="GO" id="GO:0016620">
    <property type="term" value="F:oxidoreductase activity, acting on the aldehyde or oxo group of donors, NAD or NADP as acceptor"/>
    <property type="evidence" value="ECO:0007669"/>
    <property type="project" value="InterPro"/>
</dbReference>
<dbReference type="Pfam" id="PF01575">
    <property type="entry name" value="MaoC_dehydratas"/>
    <property type="match status" value="1"/>
</dbReference>
<dbReference type="InterPro" id="IPR015590">
    <property type="entry name" value="Aldehyde_DH_dom"/>
</dbReference>
<dbReference type="PANTHER" id="PTHR43111:SF1">
    <property type="entry name" value="ALDEHYDE DEHYDROGENASE B-RELATED"/>
    <property type="match status" value="1"/>
</dbReference>
<dbReference type="SUPFAM" id="SSF53720">
    <property type="entry name" value="ALDH-like"/>
    <property type="match status" value="1"/>
</dbReference>
<dbReference type="InterPro" id="IPR016163">
    <property type="entry name" value="Ald_DH_C"/>
</dbReference>
<feature type="domain" description="Aldehyde dehydrogenase" evidence="2">
    <location>
        <begin position="39"/>
        <end position="445"/>
    </location>
</feature>
<dbReference type="AlphaFoldDB" id="A0A974PTU8"/>
<evidence type="ECO:0000259" key="3">
    <source>
        <dbReference type="Pfam" id="PF01575"/>
    </source>
</evidence>
<evidence type="ECO:0000313" key="5">
    <source>
        <dbReference type="Proteomes" id="UP000596427"/>
    </source>
</evidence>
<dbReference type="InterPro" id="IPR029069">
    <property type="entry name" value="HotDog_dom_sf"/>
</dbReference>
<dbReference type="InterPro" id="IPR002539">
    <property type="entry name" value="MaoC-like_dom"/>
</dbReference>
<dbReference type="KEGG" id="xdi:EZH22_14570"/>
<dbReference type="Gene3D" id="3.40.605.10">
    <property type="entry name" value="Aldehyde Dehydrogenase, Chain A, domain 1"/>
    <property type="match status" value="1"/>
</dbReference>
<feature type="domain" description="MaoC-like" evidence="3">
    <location>
        <begin position="542"/>
        <end position="653"/>
    </location>
</feature>
<protein>
    <submittedName>
        <fullName evidence="4">Phenylacetic acid degradation bifunctional protein PaaZ</fullName>
    </submittedName>
</protein>
<dbReference type="NCBIfam" id="TIGR02278">
    <property type="entry name" value="PaaN-DH"/>
    <property type="match status" value="1"/>
</dbReference>
<dbReference type="InterPro" id="IPR011966">
    <property type="entry name" value="PaaN-DH"/>
</dbReference>
<keyword evidence="1" id="KW-0560">Oxidoreductase</keyword>
<dbReference type="Gene3D" id="3.40.309.10">
    <property type="entry name" value="Aldehyde Dehydrogenase, Chain A, domain 2"/>
    <property type="match status" value="1"/>
</dbReference>
<dbReference type="Pfam" id="PF00171">
    <property type="entry name" value="Aldedh"/>
    <property type="match status" value="1"/>
</dbReference>
<dbReference type="PANTHER" id="PTHR43111">
    <property type="entry name" value="ALDEHYDE DEHYDROGENASE B-RELATED"/>
    <property type="match status" value="1"/>
</dbReference>
<reference evidence="4 5" key="1">
    <citation type="submission" date="2020-10" db="EMBL/GenBank/DDBJ databases">
        <title>Degradation of 1,4-Dioxane by Xanthobacter sp. YN2, via a Novel Group-2 Soluble Di-Iron Monooxygenase.</title>
        <authorList>
            <person name="Ma F."/>
            <person name="Wang Y."/>
            <person name="Yang J."/>
            <person name="Guo H."/>
            <person name="Su D."/>
            <person name="Yu L."/>
        </authorList>
    </citation>
    <scope>NUCLEOTIDE SEQUENCE [LARGE SCALE GENOMIC DNA]</scope>
    <source>
        <strain evidence="4 5">YN2</strain>
    </source>
</reference>
<sequence>MTRILNSYAFDRWFAPAAGLVDIPSAIDGRVVARTSTQGLDLGAMVHHARTVGGPALRALTFHQRADLLKALAAHLSAHKEALYALAADTGATKRDNFFDIDGGIGTLYAYASRGRRELPGERFVVEGGPEGLSKGGTFIGLHILTPLQGVAVHVNAFNFPCWGMLEKLAPAILAGVPVITKPATATSYVAEAVVRLIVDAGILPRGALQFVCGAAGDLLDHLAGQDVLSFTGSAETSQALRDHPAVSRNAVRFIAERDSLNAAVLGPDAVEGTPEFDLFVKEAVREMTVKAGQKCTAIRRILVPRAQEGAVIAALKAGLAGVSVGDPRREDVRMGPLASLAQRAAARAAVARIAKEAEIVFGDPEVVAPLGADAQAGAFMAPVLLRCPSPLAAVAPHGVEAFGPVATVMAYDGLDEAVALVAKGEGSLVASVCTHDPEVARELVFGIAAYHGRLLVLDRDCAKESTGHGSPMPGLVHGGPGRAGGGEEMGGLRGVFHYLQRTAIEGSPARLSALTGTWLSGAPAPVTAEHPFKRDYEGLSIGDTVETGSRTISLEDIEHFAHFTGDTFYAHMDEAAAKANPFFPGRVAHGYLILSFAAGLFVDPAPGPLLANYGLDTLRFLKPVSPGDAIRVRLTVKHKQPGRKPEYGEVRWDAEVFNQNGETVARYELLTMSARRPPAEALREAV</sequence>
<dbReference type="Gene3D" id="3.10.129.10">
    <property type="entry name" value="Hotdog Thioesterase"/>
    <property type="match status" value="1"/>
</dbReference>
<name>A0A974PTU8_9HYPH</name>
<dbReference type="SUPFAM" id="SSF54637">
    <property type="entry name" value="Thioesterase/thiol ester dehydrase-isomerase"/>
    <property type="match status" value="1"/>
</dbReference>
<dbReference type="InterPro" id="IPR016162">
    <property type="entry name" value="Ald_DH_N"/>
</dbReference>
<gene>
    <name evidence="4" type="primary">paaZ</name>
    <name evidence="4" type="ORF">EZH22_14570</name>
</gene>
<keyword evidence="5" id="KW-1185">Reference proteome</keyword>
<evidence type="ECO:0000313" key="4">
    <source>
        <dbReference type="EMBL" id="QRG09366.1"/>
    </source>
</evidence>